<name>L0KQP9_MESAW</name>
<dbReference type="InterPro" id="IPR029479">
    <property type="entry name" value="Nitroreductase"/>
</dbReference>
<proteinExistence type="predicted"/>
<dbReference type="InterPro" id="IPR050627">
    <property type="entry name" value="Nitroreductase/BluB"/>
</dbReference>
<evidence type="ECO:0000256" key="4">
    <source>
        <dbReference type="SAM" id="MobiDB-lite"/>
    </source>
</evidence>
<dbReference type="Gene3D" id="3.40.109.10">
    <property type="entry name" value="NADH Oxidase"/>
    <property type="match status" value="1"/>
</dbReference>
<evidence type="ECO:0000256" key="1">
    <source>
        <dbReference type="ARBA" id="ARBA00022630"/>
    </source>
</evidence>
<dbReference type="Proteomes" id="UP000010998">
    <property type="component" value="Chromosome"/>
</dbReference>
<organism evidence="6 7">
    <name type="scientific">Mesorhizobium australicum (strain HAMBI 3006 / LMG 24608 / WSM2073)</name>
    <dbReference type="NCBI Taxonomy" id="754035"/>
    <lineage>
        <taxon>Bacteria</taxon>
        <taxon>Pseudomonadati</taxon>
        <taxon>Pseudomonadota</taxon>
        <taxon>Alphaproteobacteria</taxon>
        <taxon>Hyphomicrobiales</taxon>
        <taxon>Phyllobacteriaceae</taxon>
        <taxon>Mesorhizobium</taxon>
    </lineage>
</organism>
<keyword evidence="2" id="KW-0288">FMN</keyword>
<dbReference type="GO" id="GO:0016491">
    <property type="term" value="F:oxidoreductase activity"/>
    <property type="evidence" value="ECO:0007669"/>
    <property type="project" value="UniProtKB-KW"/>
</dbReference>
<reference evidence="7" key="1">
    <citation type="submission" date="2012-02" db="EMBL/GenBank/DDBJ databases">
        <title>Complete sequence of Mesorhizobium australicum WSM2073.</title>
        <authorList>
            <person name="Lucas S."/>
            <person name="Han J."/>
            <person name="Lapidus A."/>
            <person name="Cheng J.-F."/>
            <person name="Goodwin L."/>
            <person name="Pitluck S."/>
            <person name="Peters L."/>
            <person name="Gu W."/>
            <person name="Detter J.C."/>
            <person name="Han C."/>
            <person name="Tapia R."/>
            <person name="Land M."/>
            <person name="Hauser L."/>
            <person name="Kyrpides N."/>
            <person name="Ivanova N."/>
            <person name="Pagani I."/>
            <person name="Reeve W.G."/>
            <person name="Howieson J.G."/>
            <person name="Tiwari R.P."/>
            <person name="O'Hara G.W."/>
            <person name="Atkins C.A."/>
            <person name="Ronson C.W."/>
            <person name="Nandasena K.G."/>
            <person name="Woyke T."/>
        </authorList>
    </citation>
    <scope>NUCLEOTIDE SEQUENCE [LARGE SCALE GENOMIC DNA]</scope>
    <source>
        <strain evidence="7">LMG 24608 / HAMBI 3006 / WSM2073</strain>
    </source>
</reference>
<dbReference type="eggNOG" id="COG0778">
    <property type="taxonomic scope" value="Bacteria"/>
</dbReference>
<sequence>MIPSQKTGLAGIVIRMVRRMTSIAIARGQAMPEAMTTPMGDGFDQIARDAVYRAIFTRRDVRSHFTSEAIDDEVLARLLLAAHHAPSVGFMQPWNFIVIRDAARRAEVRDLFLAARERELPEIEAERQALYRKLKLEGICESALNICITCDRERSKGSPLGRWHNPEMDLYSTVCAVQNFWLAARAEGVGVGWVSIIEAQALKSLLGIPDQVTPIAYLCVGRVSEFAPKPDLETHGWGRRLPLPELIMSETFRGQGEAPLKSAVARLGTAAGAPASLADQRVAPAVPQREPPKVESALSLSSLNFDEASASLASQAASGT</sequence>
<dbReference type="AlphaFoldDB" id="L0KQP9"/>
<dbReference type="PANTHER" id="PTHR23026:SF90">
    <property type="entry name" value="IODOTYROSINE DEIODINASE 1"/>
    <property type="match status" value="1"/>
</dbReference>
<keyword evidence="7" id="KW-1185">Reference proteome</keyword>
<accession>L0KQP9</accession>
<dbReference type="InterPro" id="IPR012825">
    <property type="entry name" value="BluB"/>
</dbReference>
<gene>
    <name evidence="6" type="ordered locus">Mesau_05126</name>
</gene>
<keyword evidence="3" id="KW-0560">Oxidoreductase</keyword>
<dbReference type="STRING" id="754035.Mesau_05126"/>
<evidence type="ECO:0000313" key="7">
    <source>
        <dbReference type="Proteomes" id="UP000010998"/>
    </source>
</evidence>
<dbReference type="CDD" id="cd02145">
    <property type="entry name" value="BluB"/>
    <property type="match status" value="1"/>
</dbReference>
<keyword evidence="1" id="KW-0285">Flavoprotein</keyword>
<dbReference type="InterPro" id="IPR000415">
    <property type="entry name" value="Nitroreductase-like"/>
</dbReference>
<dbReference type="HOGENOM" id="CLU_070764_3_1_5"/>
<protein>
    <submittedName>
        <fullName evidence="6">Cob(II)yrinic acid a,c-diamide reductase</fullName>
    </submittedName>
</protein>
<evidence type="ECO:0000313" key="6">
    <source>
        <dbReference type="EMBL" id="AGB47436.1"/>
    </source>
</evidence>
<dbReference type="NCBIfam" id="TIGR02476">
    <property type="entry name" value="BluB"/>
    <property type="match status" value="1"/>
</dbReference>
<feature type="region of interest" description="Disordered" evidence="4">
    <location>
        <begin position="278"/>
        <end position="297"/>
    </location>
</feature>
<evidence type="ECO:0000259" key="5">
    <source>
        <dbReference type="Pfam" id="PF00881"/>
    </source>
</evidence>
<evidence type="ECO:0000256" key="2">
    <source>
        <dbReference type="ARBA" id="ARBA00022643"/>
    </source>
</evidence>
<dbReference type="KEGG" id="mam:Mesau_05126"/>
<dbReference type="Pfam" id="PF00881">
    <property type="entry name" value="Nitroreductase"/>
    <property type="match status" value="1"/>
</dbReference>
<dbReference type="SUPFAM" id="SSF55469">
    <property type="entry name" value="FMN-dependent nitroreductase-like"/>
    <property type="match status" value="1"/>
</dbReference>
<feature type="domain" description="Nitroreductase" evidence="5">
    <location>
        <begin position="56"/>
        <end position="222"/>
    </location>
</feature>
<dbReference type="EMBL" id="CP003358">
    <property type="protein sequence ID" value="AGB47436.1"/>
    <property type="molecule type" value="Genomic_DNA"/>
</dbReference>
<dbReference type="PANTHER" id="PTHR23026">
    <property type="entry name" value="NADPH NITROREDUCTASE"/>
    <property type="match status" value="1"/>
</dbReference>
<evidence type="ECO:0000256" key="3">
    <source>
        <dbReference type="ARBA" id="ARBA00023002"/>
    </source>
</evidence>